<dbReference type="SUPFAM" id="SSF143430">
    <property type="entry name" value="TTP0101/SSO1404-like"/>
    <property type="match status" value="1"/>
</dbReference>
<organism evidence="10 11">
    <name type="scientific">Candidatus Jettenia ecosi</name>
    <dbReference type="NCBI Taxonomy" id="2494326"/>
    <lineage>
        <taxon>Bacteria</taxon>
        <taxon>Pseudomonadati</taxon>
        <taxon>Planctomycetota</taxon>
        <taxon>Candidatus Brocadiia</taxon>
        <taxon>Candidatus Brocadiales</taxon>
        <taxon>Candidatus Brocadiaceae</taxon>
        <taxon>Candidatus Jettenia</taxon>
    </lineage>
</organism>
<reference evidence="10 11" key="1">
    <citation type="submission" date="2019-04" db="EMBL/GenBank/DDBJ databases">
        <title>Genome of a novel bacterium Candidatus Jettenia ecosi reconstructed from metagenome of an anammox bioreactor.</title>
        <authorList>
            <person name="Mardanov A.V."/>
            <person name="Beletsky A.V."/>
            <person name="Ravin N.V."/>
            <person name="Botchkova E.A."/>
            <person name="Litti Y.V."/>
            <person name="Nozhevnikova A.N."/>
        </authorList>
    </citation>
    <scope>NUCLEOTIDE SEQUENCE [LARGE SCALE GENOMIC DNA]</scope>
    <source>
        <strain evidence="10">J2</strain>
    </source>
</reference>
<protein>
    <recommendedName>
        <fullName evidence="9">CRISPR-associated endoribonuclease Cas2</fullName>
        <ecNumber evidence="9">3.1.-.-</ecNumber>
    </recommendedName>
</protein>
<evidence type="ECO:0000313" key="10">
    <source>
        <dbReference type="EMBL" id="TLD41738.1"/>
    </source>
</evidence>
<comment type="subunit">
    <text evidence="9">Homodimer, forms a heterotetramer with a Cas1 homodimer.</text>
</comment>
<gene>
    <name evidence="9" type="primary">cas2</name>
    <name evidence="10" type="ORF">JETT_1963</name>
</gene>
<proteinExistence type="inferred from homology"/>
<dbReference type="NCBIfam" id="TIGR01573">
    <property type="entry name" value="cas2"/>
    <property type="match status" value="1"/>
</dbReference>
<evidence type="ECO:0000256" key="3">
    <source>
        <dbReference type="ARBA" id="ARBA00022722"/>
    </source>
</evidence>
<evidence type="ECO:0000256" key="7">
    <source>
        <dbReference type="ARBA" id="ARBA00022842"/>
    </source>
</evidence>
<dbReference type="GO" id="GO:0016787">
    <property type="term" value="F:hydrolase activity"/>
    <property type="evidence" value="ECO:0007669"/>
    <property type="project" value="UniProtKB-KW"/>
</dbReference>
<name>A0A533QAK6_9BACT</name>
<dbReference type="HAMAP" id="MF_01471">
    <property type="entry name" value="Cas2"/>
    <property type="match status" value="1"/>
</dbReference>
<evidence type="ECO:0000256" key="9">
    <source>
        <dbReference type="HAMAP-Rule" id="MF_01471"/>
    </source>
</evidence>
<evidence type="ECO:0000256" key="2">
    <source>
        <dbReference type="ARBA" id="ARBA00009959"/>
    </source>
</evidence>
<dbReference type="GO" id="GO:0004521">
    <property type="term" value="F:RNA endonuclease activity"/>
    <property type="evidence" value="ECO:0007669"/>
    <property type="project" value="InterPro"/>
</dbReference>
<sequence>MKSNYIVCYDITSEKRLRQVFKTLKGIGTHIQYSVFFCKLTWQELTGLKEKLEGIIDGNEDDIRIYPMPSHSKCVVLGQGDRIPEGVEIFL</sequence>
<dbReference type="AlphaFoldDB" id="A0A533QAK6"/>
<keyword evidence="7 9" id="KW-0460">Magnesium</keyword>
<comment type="cofactor">
    <cofactor evidence="1 9">
        <name>Mg(2+)</name>
        <dbReference type="ChEBI" id="CHEBI:18420"/>
    </cofactor>
</comment>
<evidence type="ECO:0000256" key="1">
    <source>
        <dbReference type="ARBA" id="ARBA00001946"/>
    </source>
</evidence>
<dbReference type="CDD" id="cd09725">
    <property type="entry name" value="Cas2_I_II_III"/>
    <property type="match status" value="1"/>
</dbReference>
<comment type="caution">
    <text evidence="10">The sequence shown here is derived from an EMBL/GenBank/DDBJ whole genome shotgun (WGS) entry which is preliminary data.</text>
</comment>
<keyword evidence="5 9" id="KW-0255">Endonuclease</keyword>
<comment type="function">
    <text evidence="9">CRISPR (clustered regularly interspaced short palindromic repeat), is an adaptive immune system that provides protection against mobile genetic elements (viruses, transposable elements and conjugative plasmids). CRISPR clusters contain sequences complementary to antecedent mobile elements and target invading nucleic acids. CRISPR clusters are transcribed and processed into CRISPR RNA (crRNA). Functions as a ssRNA-specific endoribonuclease. Involved in the integration of spacer DNA into the CRISPR cassette.</text>
</comment>
<dbReference type="Gene3D" id="3.30.70.240">
    <property type="match status" value="1"/>
</dbReference>
<evidence type="ECO:0000256" key="4">
    <source>
        <dbReference type="ARBA" id="ARBA00022723"/>
    </source>
</evidence>
<evidence type="ECO:0000256" key="6">
    <source>
        <dbReference type="ARBA" id="ARBA00022801"/>
    </source>
</evidence>
<dbReference type="PANTHER" id="PTHR34405">
    <property type="entry name" value="CRISPR-ASSOCIATED ENDORIBONUCLEASE CAS2"/>
    <property type="match status" value="1"/>
</dbReference>
<dbReference type="Pfam" id="PF09827">
    <property type="entry name" value="CRISPR_Cas2"/>
    <property type="match status" value="1"/>
</dbReference>
<feature type="binding site" evidence="9">
    <location>
        <position position="10"/>
    </location>
    <ligand>
        <name>Mg(2+)</name>
        <dbReference type="ChEBI" id="CHEBI:18420"/>
        <note>catalytic</note>
    </ligand>
</feature>
<accession>A0A533QAK6</accession>
<dbReference type="GO" id="GO:0043571">
    <property type="term" value="P:maintenance of CRISPR repeat elements"/>
    <property type="evidence" value="ECO:0007669"/>
    <property type="project" value="UniProtKB-UniRule"/>
</dbReference>
<dbReference type="PANTHER" id="PTHR34405:SF3">
    <property type="entry name" value="CRISPR-ASSOCIATED ENDORIBONUCLEASE CAS2 3"/>
    <property type="match status" value="1"/>
</dbReference>
<keyword evidence="8 9" id="KW-0051">Antiviral defense</keyword>
<dbReference type="EC" id="3.1.-.-" evidence="9"/>
<dbReference type="GO" id="GO:0051607">
    <property type="term" value="P:defense response to virus"/>
    <property type="evidence" value="ECO:0007669"/>
    <property type="project" value="UniProtKB-UniRule"/>
</dbReference>
<dbReference type="GO" id="GO:0046872">
    <property type="term" value="F:metal ion binding"/>
    <property type="evidence" value="ECO:0007669"/>
    <property type="project" value="UniProtKB-UniRule"/>
</dbReference>
<dbReference type="Proteomes" id="UP000319783">
    <property type="component" value="Unassembled WGS sequence"/>
</dbReference>
<keyword evidence="3 9" id="KW-0540">Nuclease</keyword>
<evidence type="ECO:0000256" key="8">
    <source>
        <dbReference type="ARBA" id="ARBA00023118"/>
    </source>
</evidence>
<dbReference type="InterPro" id="IPR021127">
    <property type="entry name" value="CRISPR_associated_Cas2"/>
</dbReference>
<keyword evidence="4 9" id="KW-0479">Metal-binding</keyword>
<comment type="similarity">
    <text evidence="2 9">Belongs to the CRISPR-associated endoribonuclease Cas2 protein family.</text>
</comment>
<dbReference type="EMBL" id="SULG01000037">
    <property type="protein sequence ID" value="TLD41738.1"/>
    <property type="molecule type" value="Genomic_DNA"/>
</dbReference>
<dbReference type="InterPro" id="IPR019199">
    <property type="entry name" value="Virulence_VapD/CRISPR_Cas2"/>
</dbReference>
<keyword evidence="6 9" id="KW-0378">Hydrolase</keyword>
<evidence type="ECO:0000256" key="5">
    <source>
        <dbReference type="ARBA" id="ARBA00022759"/>
    </source>
</evidence>
<evidence type="ECO:0000313" key="11">
    <source>
        <dbReference type="Proteomes" id="UP000319783"/>
    </source>
</evidence>